<feature type="active site" description="Proton donor" evidence="4">
    <location>
        <position position="108"/>
    </location>
</feature>
<dbReference type="PIRSF" id="PIRSF000097">
    <property type="entry name" value="AKR"/>
    <property type="match status" value="1"/>
</dbReference>
<dbReference type="PRINTS" id="PR00069">
    <property type="entry name" value="ALDKETRDTASE"/>
</dbReference>
<evidence type="ECO:0000256" key="1">
    <source>
        <dbReference type="ARBA" id="ARBA00007905"/>
    </source>
</evidence>
<keyword evidence="2" id="KW-0521">NADP</keyword>
<sequence>MSRRQIDRHKCTSSLFATPMAMLRTVSSRLKCSPIVRTLSTMVTPQVPEFKLKYTNQTIPAIGFGSGTAWRIKKSSVGTDGPVMDDLVDQVKQAIQSGYTHIDTAEAYFTHTEVGLGIRAAGVPREKLFVVDKWSPAVKAKTGSSGPYESLTTALKDMDLDYVDLYLIHHPFNIDNLEESWKEMEKLYEQGLTKNIGVSNFNVELLERIKKVATIPVMINQIEFHAYLQEQTPGIIEYCKENDIVIEGFCPLAPITRAAPGPIDDLLLQLAEKYGKSQTQILLRWVYQNGVLPLTTSSKAERLVEALNIFTFELDPEDVNKISEVGKGKTYKAF</sequence>
<dbReference type="PROSITE" id="PS00062">
    <property type="entry name" value="ALDOKETO_REDUCTASE_2"/>
    <property type="match status" value="1"/>
</dbReference>
<dbReference type="CDD" id="cd19120">
    <property type="entry name" value="AKR_AKR3C2-3"/>
    <property type="match status" value="1"/>
</dbReference>
<feature type="site" description="Lowers pKa of active site Tyr" evidence="6">
    <location>
        <position position="133"/>
    </location>
</feature>
<dbReference type="PhylomeDB" id="A0A061AT71"/>
<dbReference type="AlphaFoldDB" id="A0A061AT71"/>
<evidence type="ECO:0000259" key="7">
    <source>
        <dbReference type="Pfam" id="PF00248"/>
    </source>
</evidence>
<dbReference type="Gene3D" id="3.20.20.100">
    <property type="entry name" value="NADP-dependent oxidoreductase domain"/>
    <property type="match status" value="1"/>
</dbReference>
<evidence type="ECO:0000256" key="4">
    <source>
        <dbReference type="PIRSR" id="PIRSR000097-1"/>
    </source>
</evidence>
<organism evidence="8">
    <name type="scientific">Cyberlindnera fabianii</name>
    <name type="common">Yeast</name>
    <name type="synonym">Hansenula fabianii</name>
    <dbReference type="NCBI Taxonomy" id="36022"/>
    <lineage>
        <taxon>Eukaryota</taxon>
        <taxon>Fungi</taxon>
        <taxon>Dikarya</taxon>
        <taxon>Ascomycota</taxon>
        <taxon>Saccharomycotina</taxon>
        <taxon>Saccharomycetes</taxon>
        <taxon>Phaffomycetales</taxon>
        <taxon>Phaffomycetaceae</taxon>
        <taxon>Cyberlindnera</taxon>
    </lineage>
</organism>
<evidence type="ECO:0000256" key="3">
    <source>
        <dbReference type="ARBA" id="ARBA00023002"/>
    </source>
</evidence>
<dbReference type="OrthoDB" id="416253at2759"/>
<dbReference type="InterPro" id="IPR020471">
    <property type="entry name" value="AKR"/>
</dbReference>
<dbReference type="GO" id="GO:0016616">
    <property type="term" value="F:oxidoreductase activity, acting on the CH-OH group of donors, NAD or NADP as acceptor"/>
    <property type="evidence" value="ECO:0007669"/>
    <property type="project" value="UniProtKB-ARBA"/>
</dbReference>
<dbReference type="GO" id="GO:0016652">
    <property type="term" value="F:oxidoreductase activity, acting on NAD(P)H as acceptor"/>
    <property type="evidence" value="ECO:0007669"/>
    <property type="project" value="InterPro"/>
</dbReference>
<evidence type="ECO:0000256" key="6">
    <source>
        <dbReference type="PIRSR" id="PIRSR000097-3"/>
    </source>
</evidence>
<dbReference type="PANTHER" id="PTHR43827:SF3">
    <property type="entry name" value="NADP-DEPENDENT OXIDOREDUCTASE DOMAIN-CONTAINING PROTEIN"/>
    <property type="match status" value="1"/>
</dbReference>
<dbReference type="SUPFAM" id="SSF51430">
    <property type="entry name" value="NAD(P)-linked oxidoreductase"/>
    <property type="match status" value="1"/>
</dbReference>
<dbReference type="InterPro" id="IPR036812">
    <property type="entry name" value="NAD(P)_OxRdtase_dom_sf"/>
</dbReference>
<gene>
    <name evidence="8" type="ORF">CYFA0S_02e02828g</name>
</gene>
<dbReference type="PANTHER" id="PTHR43827">
    <property type="entry name" value="2,5-DIKETO-D-GLUCONIC ACID REDUCTASE"/>
    <property type="match status" value="1"/>
</dbReference>
<name>A0A061AT71_CYBFA</name>
<feature type="domain" description="NADP-dependent oxidoreductase" evidence="7">
    <location>
        <begin position="76"/>
        <end position="325"/>
    </location>
</feature>
<evidence type="ECO:0000256" key="5">
    <source>
        <dbReference type="PIRSR" id="PIRSR000097-2"/>
    </source>
</evidence>
<evidence type="ECO:0000313" key="8">
    <source>
        <dbReference type="EMBL" id="CDR38539.1"/>
    </source>
</evidence>
<comment type="similarity">
    <text evidence="1">Belongs to the aldo/keto reductase family.</text>
</comment>
<feature type="binding site" evidence="5">
    <location>
        <position position="169"/>
    </location>
    <ligand>
        <name>substrate</name>
    </ligand>
</feature>
<proteinExistence type="inferred from homology"/>
<dbReference type="FunFam" id="3.20.20.100:FF:000002">
    <property type="entry name" value="2,5-diketo-D-gluconic acid reductase A"/>
    <property type="match status" value="1"/>
</dbReference>
<evidence type="ECO:0000256" key="2">
    <source>
        <dbReference type="ARBA" id="ARBA00022857"/>
    </source>
</evidence>
<dbReference type="InterPro" id="IPR023210">
    <property type="entry name" value="NADP_OxRdtase_dom"/>
</dbReference>
<keyword evidence="3" id="KW-0560">Oxidoreductase</keyword>
<dbReference type="EMBL" id="LK052887">
    <property type="protein sequence ID" value="CDR38539.1"/>
    <property type="molecule type" value="Genomic_DNA"/>
</dbReference>
<reference evidence="8" key="1">
    <citation type="journal article" date="2014" name="Genome Announc.">
        <title>Genome sequence of the yeast Cyberlindnera fabianii (Hansenula fabianii).</title>
        <authorList>
            <person name="Freel K.C."/>
            <person name="Sarilar V."/>
            <person name="Neuveglise C."/>
            <person name="Devillers H."/>
            <person name="Friedrich A."/>
            <person name="Schacherer J."/>
        </authorList>
    </citation>
    <scope>NUCLEOTIDE SEQUENCE</scope>
    <source>
        <strain evidence="8">YJS4271</strain>
    </source>
</reference>
<dbReference type="InterPro" id="IPR044494">
    <property type="entry name" value="AKR3C2/3"/>
</dbReference>
<accession>A0A061AT71</accession>
<dbReference type="Pfam" id="PF00248">
    <property type="entry name" value="Aldo_ket_red"/>
    <property type="match status" value="1"/>
</dbReference>
<protein>
    <submittedName>
        <fullName evidence="8">CYFA0S02e02828g1_1</fullName>
    </submittedName>
</protein>
<dbReference type="VEuPathDB" id="FungiDB:BON22_4145"/>
<dbReference type="InterPro" id="IPR018170">
    <property type="entry name" value="Aldo/ket_reductase_CS"/>
</dbReference>